<comment type="caution">
    <text evidence="5">The sequence shown here is derived from an EMBL/GenBank/DDBJ whole genome shotgun (WGS) entry which is preliminary data.</text>
</comment>
<evidence type="ECO:0000313" key="6">
    <source>
        <dbReference type="Proteomes" id="UP000075320"/>
    </source>
</evidence>
<keyword evidence="5" id="KW-0378">Hydrolase</keyword>
<dbReference type="Proteomes" id="UP000075320">
    <property type="component" value="Unassembled WGS sequence"/>
</dbReference>
<organism evidence="5 6">
    <name type="scientific">Bdellovibrio bacteriovorus</name>
    <dbReference type="NCBI Taxonomy" id="959"/>
    <lineage>
        <taxon>Bacteria</taxon>
        <taxon>Pseudomonadati</taxon>
        <taxon>Bdellovibrionota</taxon>
        <taxon>Bdellovibrionia</taxon>
        <taxon>Bdellovibrionales</taxon>
        <taxon>Pseudobdellovibrionaceae</taxon>
        <taxon>Bdellovibrio</taxon>
    </lineage>
</organism>
<proteinExistence type="predicted"/>
<dbReference type="GO" id="GO:0009117">
    <property type="term" value="P:nucleotide metabolic process"/>
    <property type="evidence" value="ECO:0007669"/>
    <property type="project" value="TreeGrafter"/>
</dbReference>
<dbReference type="SUPFAM" id="SSF54197">
    <property type="entry name" value="HIT-like"/>
    <property type="match status" value="1"/>
</dbReference>
<dbReference type="PANTHER" id="PTHR46648">
    <property type="entry name" value="HIT FAMILY PROTEIN 1"/>
    <property type="match status" value="1"/>
</dbReference>
<keyword evidence="6" id="KW-1185">Reference proteome</keyword>
<evidence type="ECO:0000256" key="1">
    <source>
        <dbReference type="PIRSR" id="PIRSR601310-1"/>
    </source>
</evidence>
<gene>
    <name evidence="5" type="ORF">AZI86_09305</name>
</gene>
<dbReference type="OrthoDB" id="5293657at2"/>
<dbReference type="InterPro" id="IPR001310">
    <property type="entry name" value="Histidine_triad_HIT"/>
</dbReference>
<reference evidence="5 6" key="1">
    <citation type="submission" date="2016-03" db="EMBL/GenBank/DDBJ databases">
        <authorList>
            <person name="Ploux O."/>
        </authorList>
    </citation>
    <scope>NUCLEOTIDE SEQUENCE [LARGE SCALE GENOMIC DNA]</scope>
    <source>
        <strain evidence="5 6">R0</strain>
    </source>
</reference>
<dbReference type="PROSITE" id="PS51084">
    <property type="entry name" value="HIT_2"/>
    <property type="match status" value="1"/>
</dbReference>
<protein>
    <submittedName>
        <fullName evidence="5">HIT family hydrolase</fullName>
    </submittedName>
</protein>
<dbReference type="InterPro" id="IPR011146">
    <property type="entry name" value="HIT-like"/>
</dbReference>
<dbReference type="PANTHER" id="PTHR46648:SF1">
    <property type="entry name" value="ADENOSINE 5'-MONOPHOSPHORAMIDASE HNT1"/>
    <property type="match status" value="1"/>
</dbReference>
<dbReference type="PRINTS" id="PR00332">
    <property type="entry name" value="HISTRIAD"/>
</dbReference>
<evidence type="ECO:0000313" key="5">
    <source>
        <dbReference type="EMBL" id="KYG67196.1"/>
    </source>
</evidence>
<sequence length="132" mass="14845">MASVFTKIISGELPSYKIYEDDKIISFLSIDPVNLGHTLVVCKEEINHWTEVPADTYAHLHKVSQKIGKAVLKATGSPRVGQIVAGFEVPHYHLHLIPAWSIPDLDFKRAQRRSETEMKEVQEKIVKALSAI</sequence>
<dbReference type="Pfam" id="PF01230">
    <property type="entry name" value="HIT"/>
    <property type="match status" value="1"/>
</dbReference>
<feature type="active site" description="Tele-AMP-histidine intermediate" evidence="1">
    <location>
        <position position="93"/>
    </location>
</feature>
<accession>A0A150WS36</accession>
<name>A0A150WS36_BDEBC</name>
<feature type="short sequence motif" description="Histidine triad motif" evidence="2 3">
    <location>
        <begin position="91"/>
        <end position="95"/>
    </location>
</feature>
<evidence type="ECO:0000256" key="2">
    <source>
        <dbReference type="PIRSR" id="PIRSR601310-3"/>
    </source>
</evidence>
<dbReference type="RefSeq" id="WP_061834772.1">
    <property type="nucleotide sequence ID" value="NZ_LUKE01000001.1"/>
</dbReference>
<dbReference type="AlphaFoldDB" id="A0A150WS36"/>
<evidence type="ECO:0000256" key="3">
    <source>
        <dbReference type="PROSITE-ProRule" id="PRU00464"/>
    </source>
</evidence>
<feature type="domain" description="HIT" evidence="4">
    <location>
        <begin position="4"/>
        <end position="107"/>
    </location>
</feature>
<dbReference type="GO" id="GO:0016787">
    <property type="term" value="F:hydrolase activity"/>
    <property type="evidence" value="ECO:0007669"/>
    <property type="project" value="UniProtKB-KW"/>
</dbReference>
<dbReference type="EMBL" id="LUKE01000001">
    <property type="protein sequence ID" value="KYG67196.1"/>
    <property type="molecule type" value="Genomic_DNA"/>
</dbReference>
<dbReference type="Gene3D" id="3.30.428.10">
    <property type="entry name" value="HIT-like"/>
    <property type="match status" value="1"/>
</dbReference>
<evidence type="ECO:0000259" key="4">
    <source>
        <dbReference type="PROSITE" id="PS51084"/>
    </source>
</evidence>
<dbReference type="InterPro" id="IPR036265">
    <property type="entry name" value="HIT-like_sf"/>
</dbReference>